<dbReference type="OrthoDB" id="6102613at2759"/>
<keyword evidence="1" id="KW-0479">Metal-binding</keyword>
<dbReference type="PROSITE" id="PS50157">
    <property type="entry name" value="ZINC_FINGER_C2H2_2"/>
    <property type="match status" value="1"/>
</dbReference>
<keyword evidence="4" id="KW-1185">Reference proteome</keyword>
<dbReference type="Gene3D" id="3.30.160.60">
    <property type="entry name" value="Classic Zinc Finger"/>
    <property type="match status" value="1"/>
</dbReference>
<gene>
    <name evidence="3" type="ORF">X975_00305</name>
</gene>
<dbReference type="InterPro" id="IPR013087">
    <property type="entry name" value="Znf_C2H2_type"/>
</dbReference>
<feature type="domain" description="C2H2-type" evidence="2">
    <location>
        <begin position="13"/>
        <end position="36"/>
    </location>
</feature>
<dbReference type="FunFam" id="3.30.160.60:FF:001325">
    <property type="entry name" value="zinc finger protein 200"/>
    <property type="match status" value="1"/>
</dbReference>
<dbReference type="GO" id="GO:0008270">
    <property type="term" value="F:zinc ion binding"/>
    <property type="evidence" value="ECO:0007669"/>
    <property type="project" value="UniProtKB-KW"/>
</dbReference>
<dbReference type="SUPFAM" id="SSF57667">
    <property type="entry name" value="beta-beta-alpha zinc fingers"/>
    <property type="match status" value="1"/>
</dbReference>
<evidence type="ECO:0000259" key="2">
    <source>
        <dbReference type="PROSITE" id="PS50157"/>
    </source>
</evidence>
<accession>A0A087TLC9</accession>
<keyword evidence="1" id="KW-0862">Zinc</keyword>
<evidence type="ECO:0000256" key="1">
    <source>
        <dbReference type="PROSITE-ProRule" id="PRU00042"/>
    </source>
</evidence>
<organism evidence="3 4">
    <name type="scientific">Stegodyphus mimosarum</name>
    <name type="common">African social velvet spider</name>
    <dbReference type="NCBI Taxonomy" id="407821"/>
    <lineage>
        <taxon>Eukaryota</taxon>
        <taxon>Metazoa</taxon>
        <taxon>Ecdysozoa</taxon>
        <taxon>Arthropoda</taxon>
        <taxon>Chelicerata</taxon>
        <taxon>Arachnida</taxon>
        <taxon>Araneae</taxon>
        <taxon>Araneomorphae</taxon>
        <taxon>Entelegynae</taxon>
        <taxon>Eresoidea</taxon>
        <taxon>Eresidae</taxon>
        <taxon>Stegodyphus</taxon>
    </lineage>
</organism>
<dbReference type="EMBL" id="KK115748">
    <property type="protein sequence ID" value="KFM65918.1"/>
    <property type="molecule type" value="Genomic_DNA"/>
</dbReference>
<evidence type="ECO:0000313" key="4">
    <source>
        <dbReference type="Proteomes" id="UP000054359"/>
    </source>
</evidence>
<reference evidence="3 4" key="1">
    <citation type="submission" date="2013-11" db="EMBL/GenBank/DDBJ databases">
        <title>Genome sequencing of Stegodyphus mimosarum.</title>
        <authorList>
            <person name="Bechsgaard J."/>
        </authorList>
    </citation>
    <scope>NUCLEOTIDE SEQUENCE [LARGE SCALE GENOMIC DNA]</scope>
</reference>
<protein>
    <recommendedName>
        <fullName evidence="2">C2H2-type domain-containing protein</fullName>
    </recommendedName>
</protein>
<dbReference type="Proteomes" id="UP000054359">
    <property type="component" value="Unassembled WGS sequence"/>
</dbReference>
<dbReference type="PROSITE" id="PS00028">
    <property type="entry name" value="ZINC_FINGER_C2H2_1"/>
    <property type="match status" value="1"/>
</dbReference>
<feature type="non-terminal residue" evidence="3">
    <location>
        <position position="40"/>
    </location>
</feature>
<evidence type="ECO:0000313" key="3">
    <source>
        <dbReference type="EMBL" id="KFM65918.1"/>
    </source>
</evidence>
<sequence length="40" mass="4584">MDHLCLHTGERRYKCDTCGKGFIQKTNLRTHISSAHKIAL</sequence>
<dbReference type="AlphaFoldDB" id="A0A087TLC9"/>
<dbReference type="SMART" id="SM00355">
    <property type="entry name" value="ZnF_C2H2"/>
    <property type="match status" value="1"/>
</dbReference>
<proteinExistence type="predicted"/>
<dbReference type="Pfam" id="PF00096">
    <property type="entry name" value="zf-C2H2"/>
    <property type="match status" value="1"/>
</dbReference>
<dbReference type="InterPro" id="IPR036236">
    <property type="entry name" value="Znf_C2H2_sf"/>
</dbReference>
<name>A0A087TLC9_STEMI</name>
<keyword evidence="1" id="KW-0863">Zinc-finger</keyword>